<comment type="caution">
    <text evidence="8">The sequence shown here is derived from an EMBL/GenBank/DDBJ whole genome shotgun (WGS) entry which is preliminary data.</text>
</comment>
<proteinExistence type="predicted"/>
<feature type="domain" description="RDD" evidence="7">
    <location>
        <begin position="9"/>
        <end position="128"/>
    </location>
</feature>
<evidence type="ECO:0000313" key="9">
    <source>
        <dbReference type="Proteomes" id="UP000317043"/>
    </source>
</evidence>
<name>A0A543ARF6_9ACTN</name>
<reference evidence="8 9" key="1">
    <citation type="submission" date="2019-06" db="EMBL/GenBank/DDBJ databases">
        <title>Sequencing the genomes of 1000 actinobacteria strains.</title>
        <authorList>
            <person name="Klenk H.-P."/>
        </authorList>
    </citation>
    <scope>NUCLEOTIDE SEQUENCE [LARGE SCALE GENOMIC DNA]</scope>
    <source>
        <strain evidence="8 9">DSM 45928</strain>
    </source>
</reference>
<dbReference type="InterPro" id="IPR010432">
    <property type="entry name" value="RDD"/>
</dbReference>
<organism evidence="8 9">
    <name type="scientific">Stackebrandtia endophytica</name>
    <dbReference type="NCBI Taxonomy" id="1496996"/>
    <lineage>
        <taxon>Bacteria</taxon>
        <taxon>Bacillati</taxon>
        <taxon>Actinomycetota</taxon>
        <taxon>Actinomycetes</taxon>
        <taxon>Glycomycetales</taxon>
        <taxon>Glycomycetaceae</taxon>
        <taxon>Stackebrandtia</taxon>
    </lineage>
</organism>
<evidence type="ECO:0000259" key="7">
    <source>
        <dbReference type="Pfam" id="PF06271"/>
    </source>
</evidence>
<dbReference type="InParanoid" id="A0A543ARF6"/>
<dbReference type="Pfam" id="PF06271">
    <property type="entry name" value="RDD"/>
    <property type="match status" value="1"/>
</dbReference>
<evidence type="ECO:0000256" key="2">
    <source>
        <dbReference type="ARBA" id="ARBA00022475"/>
    </source>
</evidence>
<dbReference type="GO" id="GO:0005886">
    <property type="term" value="C:plasma membrane"/>
    <property type="evidence" value="ECO:0007669"/>
    <property type="project" value="UniProtKB-SubCell"/>
</dbReference>
<feature type="transmembrane region" description="Helical" evidence="6">
    <location>
        <begin position="53"/>
        <end position="71"/>
    </location>
</feature>
<accession>A0A543ARF6</accession>
<keyword evidence="4 6" id="KW-1133">Transmembrane helix</keyword>
<sequence>MERDDTTMLAGIGQRFLALLCDWLLCLLIAGGLVRLGVLAQTDPGAVAGPEQLWPSLILAVEYGLFLAFFSQTPGMRLLRIHCVRVTDGRPLGLIRSFARGVALALVLPAVTAFIDPRRRGLHDVVAGSIMVRHPQTAPATDA</sequence>
<dbReference type="AlphaFoldDB" id="A0A543ARF6"/>
<gene>
    <name evidence="8" type="ORF">FB566_0655</name>
</gene>
<evidence type="ECO:0000313" key="8">
    <source>
        <dbReference type="EMBL" id="TQL75159.1"/>
    </source>
</evidence>
<feature type="transmembrane region" description="Helical" evidence="6">
    <location>
        <begin position="12"/>
        <end position="33"/>
    </location>
</feature>
<keyword evidence="9" id="KW-1185">Reference proteome</keyword>
<evidence type="ECO:0000256" key="5">
    <source>
        <dbReference type="ARBA" id="ARBA00023136"/>
    </source>
</evidence>
<dbReference type="PANTHER" id="PTHR36115:SF6">
    <property type="entry name" value="PROLINE-RICH ANTIGEN HOMOLOG"/>
    <property type="match status" value="1"/>
</dbReference>
<dbReference type="InterPro" id="IPR051791">
    <property type="entry name" value="Pra-immunoreactive"/>
</dbReference>
<keyword evidence="2" id="KW-1003">Cell membrane</keyword>
<feature type="transmembrane region" description="Helical" evidence="6">
    <location>
        <begin position="92"/>
        <end position="115"/>
    </location>
</feature>
<evidence type="ECO:0000256" key="6">
    <source>
        <dbReference type="SAM" id="Phobius"/>
    </source>
</evidence>
<protein>
    <submittedName>
        <fullName evidence="8">Putative RDD family membrane protein YckC</fullName>
    </submittedName>
</protein>
<keyword evidence="5 6" id="KW-0472">Membrane</keyword>
<dbReference type="Proteomes" id="UP000317043">
    <property type="component" value="Unassembled WGS sequence"/>
</dbReference>
<dbReference type="PANTHER" id="PTHR36115">
    <property type="entry name" value="PROLINE-RICH ANTIGEN HOMOLOG-RELATED"/>
    <property type="match status" value="1"/>
</dbReference>
<evidence type="ECO:0000256" key="1">
    <source>
        <dbReference type="ARBA" id="ARBA00004651"/>
    </source>
</evidence>
<evidence type="ECO:0000256" key="4">
    <source>
        <dbReference type="ARBA" id="ARBA00022989"/>
    </source>
</evidence>
<comment type="subcellular location">
    <subcellularLocation>
        <location evidence="1">Cell membrane</location>
        <topology evidence="1">Multi-pass membrane protein</topology>
    </subcellularLocation>
</comment>
<keyword evidence="3 6" id="KW-0812">Transmembrane</keyword>
<dbReference type="EMBL" id="VFOW01000001">
    <property type="protein sequence ID" value="TQL75159.1"/>
    <property type="molecule type" value="Genomic_DNA"/>
</dbReference>
<evidence type="ECO:0000256" key="3">
    <source>
        <dbReference type="ARBA" id="ARBA00022692"/>
    </source>
</evidence>